<gene>
    <name evidence="1" type="ORF">QAD02_017968</name>
</gene>
<name>A0ACC2PFC3_9HYME</name>
<reference evidence="1" key="1">
    <citation type="submission" date="2023-04" db="EMBL/GenBank/DDBJ databases">
        <title>A chromosome-level genome assembly of the parasitoid wasp Eretmocerus hayati.</title>
        <authorList>
            <person name="Zhong Y."/>
            <person name="Liu S."/>
            <person name="Liu Y."/>
        </authorList>
    </citation>
    <scope>NUCLEOTIDE SEQUENCE</scope>
    <source>
        <strain evidence="1">ZJU_SS_LIU_2023</strain>
    </source>
</reference>
<evidence type="ECO:0000313" key="2">
    <source>
        <dbReference type="Proteomes" id="UP001239111"/>
    </source>
</evidence>
<sequence length="402" mass="46216">MLKRSVNGERARLASPALDAMFEFSSEITVSIDTDEDGFSSRKCRIHEEWVILMFNWKGGPSRLLKGTQDGRFVNGGGKNCIKGCYNGAFLQLQKLKPAKQQIETMSLFLVQEPEFGVNLMDDKKWEELMSLLHAEERQPKFKRCEWERFWIQEVQEMLKRLDSCGKGLLDYYTFLAYQAHTACKDYAKNKMGCGTGRKSERCEDESDSELDQSESNGLDIEWCSEEDDDESGEESKFGEDEELKKLEKRRSAIHEQRMHPFARNPKLQKLSTLEPSVEKKVNVTPGQQLLITLRSQLSTAGEKIRKEAQEKMDTCKGELEVLIENEVRCQIKEELDEMSAVLRKEYKCAVFGLIKARMSDERGGSASEKEYLHEKGVIFQIAEKTAEKALRMLEKDDCDYS</sequence>
<comment type="caution">
    <text evidence="1">The sequence shown here is derived from an EMBL/GenBank/DDBJ whole genome shotgun (WGS) entry which is preliminary data.</text>
</comment>
<proteinExistence type="predicted"/>
<protein>
    <submittedName>
        <fullName evidence="1">Uncharacterized protein</fullName>
    </submittedName>
</protein>
<evidence type="ECO:0000313" key="1">
    <source>
        <dbReference type="EMBL" id="KAJ8682176.1"/>
    </source>
</evidence>
<dbReference type="EMBL" id="CM056741">
    <property type="protein sequence ID" value="KAJ8682176.1"/>
    <property type="molecule type" value="Genomic_DNA"/>
</dbReference>
<keyword evidence="2" id="KW-1185">Reference proteome</keyword>
<dbReference type="Proteomes" id="UP001239111">
    <property type="component" value="Chromosome 1"/>
</dbReference>
<accession>A0ACC2PFC3</accession>
<organism evidence="1 2">
    <name type="scientific">Eretmocerus hayati</name>
    <dbReference type="NCBI Taxonomy" id="131215"/>
    <lineage>
        <taxon>Eukaryota</taxon>
        <taxon>Metazoa</taxon>
        <taxon>Ecdysozoa</taxon>
        <taxon>Arthropoda</taxon>
        <taxon>Hexapoda</taxon>
        <taxon>Insecta</taxon>
        <taxon>Pterygota</taxon>
        <taxon>Neoptera</taxon>
        <taxon>Endopterygota</taxon>
        <taxon>Hymenoptera</taxon>
        <taxon>Apocrita</taxon>
        <taxon>Proctotrupomorpha</taxon>
        <taxon>Chalcidoidea</taxon>
        <taxon>Aphelinidae</taxon>
        <taxon>Aphelininae</taxon>
        <taxon>Eretmocerus</taxon>
    </lineage>
</organism>